<organism evidence="1">
    <name type="scientific">Apophua simplicipes ichnovirus</name>
    <dbReference type="NCBI Taxonomy" id="1329648"/>
    <lineage>
        <taxon>Viruses</taxon>
        <taxon>Viruses incertae sedis</taxon>
        <taxon>Polydnaviriformidae</taxon>
        <taxon>Ichnoviriform</taxon>
    </lineage>
</organism>
<accession>S5DYT1</accession>
<protein>
    <submittedName>
        <fullName evidence="1">AsIV-cont00029-ORF2</fullName>
    </submittedName>
</protein>
<sequence>MDHRTSSCDKSKRMDALMKNIKMCNAILANYKRREGIPAKLRKELVQLQKDKAMFIEELKMIARNFKTVSDDVRQIYFPLY</sequence>
<reference evidence="1" key="1">
    <citation type="journal article" date="2013" name="J. Gen. Virol.">
        <title>Ultrastructural and genomic characterization of a second banchine polydnavirus confirms the existence of shared features within this ichnovirus lineage.</title>
        <authorList>
            <person name="Djoumad A."/>
            <person name="Stoltz D."/>
            <person name="Beliveau C."/>
            <person name="Boyle B."/>
            <person name="Kuhn L."/>
            <person name="Cusson M."/>
        </authorList>
    </citation>
    <scope>NUCLEOTIDE SEQUENCE</scope>
</reference>
<dbReference type="EMBL" id="KC752235">
    <property type="protein sequence ID" value="AGQ20142.1"/>
    <property type="molecule type" value="Genomic_DNA"/>
</dbReference>
<name>S5DYT1_9VIRU</name>
<evidence type="ECO:0000313" key="1">
    <source>
        <dbReference type="EMBL" id="AGQ20142.1"/>
    </source>
</evidence>
<proteinExistence type="predicted"/>